<name>A0AAD4AKD1_9GAMM</name>
<evidence type="ECO:0000313" key="1">
    <source>
        <dbReference type="EMBL" id="KAF7773854.1"/>
    </source>
</evidence>
<sequence>MNDEQNTLNKPLTLGDYILYVTVENLENGQYKDTYDYQFPFNTVPRVGDVIEMDGYYNKVLNVQYSTQSLGDAEDIT</sequence>
<dbReference type="Proteomes" id="UP000016487">
    <property type="component" value="Unassembled WGS sequence"/>
</dbReference>
<accession>A0AAD4AKD1</accession>
<dbReference type="EMBL" id="AHBZ03000014">
    <property type="protein sequence ID" value="KAF7773854.1"/>
    <property type="molecule type" value="Genomic_DNA"/>
</dbReference>
<dbReference type="RefSeq" id="WP_192992772.1">
    <property type="nucleotide sequence ID" value="NZ_AHBZ03000014.1"/>
</dbReference>
<organism evidence="1 2">
    <name type="scientific">Pseudoalteromonas citrea</name>
    <dbReference type="NCBI Taxonomy" id="43655"/>
    <lineage>
        <taxon>Bacteria</taxon>
        <taxon>Pseudomonadati</taxon>
        <taxon>Pseudomonadota</taxon>
        <taxon>Gammaproteobacteria</taxon>
        <taxon>Alteromonadales</taxon>
        <taxon>Pseudoalteromonadaceae</taxon>
        <taxon>Pseudoalteromonas</taxon>
    </lineage>
</organism>
<gene>
    <name evidence="1" type="ORF">PCIT_a0189</name>
</gene>
<dbReference type="AlphaFoldDB" id="A0AAD4AKD1"/>
<evidence type="ECO:0000313" key="2">
    <source>
        <dbReference type="Proteomes" id="UP000016487"/>
    </source>
</evidence>
<comment type="caution">
    <text evidence="1">The sequence shown here is derived from an EMBL/GenBank/DDBJ whole genome shotgun (WGS) entry which is preliminary data.</text>
</comment>
<proteinExistence type="predicted"/>
<protein>
    <submittedName>
        <fullName evidence="1">Uncharacterized protein</fullName>
    </submittedName>
</protein>
<reference evidence="1" key="1">
    <citation type="journal article" date="2012" name="J. Bacteriol.">
        <title>Genome sequences of type strains of seven species of the marine bacterium Pseudoalteromonas.</title>
        <authorList>
            <person name="Xie B.B."/>
            <person name="Shu Y.L."/>
            <person name="Qin Q.L."/>
            <person name="Rong J.C."/>
            <person name="Zhang X.Y."/>
            <person name="Chen X.L."/>
            <person name="Shi M."/>
            <person name="He H.L."/>
            <person name="Zhou B.C."/>
            <person name="Zhang Y.Z."/>
        </authorList>
    </citation>
    <scope>NUCLEOTIDE SEQUENCE</scope>
    <source>
        <strain evidence="1">DSM 8771</strain>
    </source>
</reference>
<reference evidence="1" key="2">
    <citation type="submission" date="2015-03" db="EMBL/GenBank/DDBJ databases">
        <title>Genome sequence of Pseudoalteromonas citrea.</title>
        <authorList>
            <person name="Xie B.-B."/>
            <person name="Rong J.-C."/>
            <person name="Qin Q.-L."/>
            <person name="Zhang Y.-Z."/>
        </authorList>
    </citation>
    <scope>NUCLEOTIDE SEQUENCE</scope>
    <source>
        <strain evidence="1">DSM 8771</strain>
    </source>
</reference>